<dbReference type="OrthoDB" id="167697at2759"/>
<dbReference type="Proteomes" id="UP000077315">
    <property type="component" value="Unassembled WGS sequence"/>
</dbReference>
<evidence type="ECO:0000313" key="2">
    <source>
        <dbReference type="Proteomes" id="UP000077315"/>
    </source>
</evidence>
<dbReference type="GeneID" id="28997351"/>
<dbReference type="GO" id="GO:0003677">
    <property type="term" value="F:DNA binding"/>
    <property type="evidence" value="ECO:0007669"/>
    <property type="project" value="UniProtKB-KW"/>
</dbReference>
<dbReference type="AlphaFoldDB" id="A0A162TYC0"/>
<accession>A0A162TYC0</accession>
<dbReference type="VEuPathDB" id="FungiDB:PHYBLDRAFT_170897"/>
<keyword evidence="2" id="KW-1185">Reference proteome</keyword>
<sequence length="146" mass="16856">METSSSSKTKRGSYYKADDLKYGGIMYLHLAEIGPTKISAIVQMKLSTVKKIIKRFQNTGSPLPGKSPDRPKIVNERKERHLVQIVRHVFWHDKFIRGGPNILFDKELERLTYESKDMQWSLGTQSPPLVLKLSRDHCALWLQKAF</sequence>
<dbReference type="SUPFAM" id="SSF46689">
    <property type="entry name" value="Homeodomain-like"/>
    <property type="match status" value="1"/>
</dbReference>
<dbReference type="InterPro" id="IPR009057">
    <property type="entry name" value="Homeodomain-like_sf"/>
</dbReference>
<dbReference type="RefSeq" id="XP_018288853.1">
    <property type="nucleotide sequence ID" value="XM_018436445.1"/>
</dbReference>
<keyword evidence="1" id="KW-0371">Homeobox</keyword>
<evidence type="ECO:0000313" key="1">
    <source>
        <dbReference type="EMBL" id="OAD70813.1"/>
    </source>
</evidence>
<organism evidence="1 2">
    <name type="scientific">Phycomyces blakesleeanus (strain ATCC 8743b / DSM 1359 / FGSC 10004 / NBRC 33097 / NRRL 1555)</name>
    <dbReference type="NCBI Taxonomy" id="763407"/>
    <lineage>
        <taxon>Eukaryota</taxon>
        <taxon>Fungi</taxon>
        <taxon>Fungi incertae sedis</taxon>
        <taxon>Mucoromycota</taxon>
        <taxon>Mucoromycotina</taxon>
        <taxon>Mucoromycetes</taxon>
        <taxon>Mucorales</taxon>
        <taxon>Phycomycetaceae</taxon>
        <taxon>Phycomyces</taxon>
    </lineage>
</organism>
<dbReference type="Gene3D" id="1.10.10.10">
    <property type="entry name" value="Winged helix-like DNA-binding domain superfamily/Winged helix DNA-binding domain"/>
    <property type="match status" value="1"/>
</dbReference>
<name>A0A162TYC0_PHYB8</name>
<gene>
    <name evidence="1" type="ORF">PHYBLDRAFT_170897</name>
</gene>
<dbReference type="EMBL" id="KV440987">
    <property type="protein sequence ID" value="OAD70813.1"/>
    <property type="molecule type" value="Genomic_DNA"/>
</dbReference>
<protein>
    <submittedName>
        <fullName evidence="1">Homeodomain-like DNA binding domain-containing transcription factor</fullName>
    </submittedName>
</protein>
<dbReference type="InParanoid" id="A0A162TYC0"/>
<dbReference type="InterPro" id="IPR036388">
    <property type="entry name" value="WH-like_DNA-bd_sf"/>
</dbReference>
<proteinExistence type="predicted"/>
<keyword evidence="1" id="KW-0238">DNA-binding</keyword>
<reference evidence="2" key="1">
    <citation type="submission" date="2015-06" db="EMBL/GenBank/DDBJ databases">
        <title>Expansion of signal transduction pathways in fungi by whole-genome duplication.</title>
        <authorList>
            <consortium name="DOE Joint Genome Institute"/>
            <person name="Corrochano L.M."/>
            <person name="Kuo A."/>
            <person name="Marcet-Houben M."/>
            <person name="Polaino S."/>
            <person name="Salamov A."/>
            <person name="Villalobos J.M."/>
            <person name="Alvarez M.I."/>
            <person name="Avalos J."/>
            <person name="Benito E.P."/>
            <person name="Benoit I."/>
            <person name="Burger G."/>
            <person name="Camino L.P."/>
            <person name="Canovas D."/>
            <person name="Cerda-Olmedo E."/>
            <person name="Cheng J.-F."/>
            <person name="Dominguez A."/>
            <person name="Elias M."/>
            <person name="Eslava A.P."/>
            <person name="Glaser F."/>
            <person name="Grimwood J."/>
            <person name="Gutierrez G."/>
            <person name="Heitman J."/>
            <person name="Henrissat B."/>
            <person name="Iturriaga E.A."/>
            <person name="Lang B.F."/>
            <person name="Lavin J.L."/>
            <person name="Lee S."/>
            <person name="Li W."/>
            <person name="Lindquist E."/>
            <person name="Lopez-Garcia S."/>
            <person name="Luque E.M."/>
            <person name="Marcos A.T."/>
            <person name="Martin J."/>
            <person name="McCluskey K."/>
            <person name="Medina H.R."/>
            <person name="Miralles-Duran A."/>
            <person name="Miyazaki A."/>
            <person name="Munoz-Torres E."/>
            <person name="Oguiza J.A."/>
            <person name="Ohm R."/>
            <person name="Olmedo M."/>
            <person name="Orejas M."/>
            <person name="Ortiz-Castellanos L."/>
            <person name="Pisabarro A.G."/>
            <person name="Rodriguez-Romero J."/>
            <person name="Ruiz-Herrera J."/>
            <person name="Ruiz-Vazquez R."/>
            <person name="Sanz C."/>
            <person name="Schackwitz W."/>
            <person name="Schmutz J."/>
            <person name="Shahriari M."/>
            <person name="Shelest E."/>
            <person name="Silva-Franco F."/>
            <person name="Soanes D."/>
            <person name="Syed K."/>
            <person name="Tagua V.G."/>
            <person name="Talbot N.J."/>
            <person name="Thon M."/>
            <person name="De vries R.P."/>
            <person name="Wiebenga A."/>
            <person name="Yadav J.S."/>
            <person name="Braun E.L."/>
            <person name="Baker S."/>
            <person name="Garre V."/>
            <person name="Horwitz B."/>
            <person name="Torres-Martinez S."/>
            <person name="Idnurm A."/>
            <person name="Herrera-Estrella A."/>
            <person name="Gabaldon T."/>
            <person name="Grigoriev I.V."/>
        </authorList>
    </citation>
    <scope>NUCLEOTIDE SEQUENCE [LARGE SCALE GENOMIC DNA]</scope>
    <source>
        <strain evidence="2">NRRL 1555(-)</strain>
    </source>
</reference>